<dbReference type="AlphaFoldDB" id="A0A652YVB9"/>
<accession>A0A652YVB9</accession>
<gene>
    <name evidence="4" type="ORF">FNL38_1016</name>
</gene>
<organism evidence="4">
    <name type="scientific">Nocardia globerula</name>
    <dbReference type="NCBI Taxonomy" id="1818"/>
    <lineage>
        <taxon>Bacteria</taxon>
        <taxon>Bacillati</taxon>
        <taxon>Actinomycetota</taxon>
        <taxon>Actinomycetes</taxon>
        <taxon>Mycobacteriales</taxon>
        <taxon>Nocardiaceae</taxon>
        <taxon>Nocardia</taxon>
    </lineage>
</organism>
<feature type="domain" description="Glycosyl transferase family 1" evidence="3">
    <location>
        <begin position="7"/>
        <end position="69"/>
    </location>
</feature>
<reference evidence="4" key="1">
    <citation type="submission" date="2019-07" db="EMBL/GenBank/DDBJ databases">
        <title>Genomic Encyclopedia of Type Strains, Phase IV (KMG-IV): sequencing the most valuable type-strain genomes for metagenomic binning, comparative biology and taxonomic classification.</title>
        <authorList>
            <person name="Goeker M."/>
        </authorList>
    </citation>
    <scope>NUCLEOTIDE SEQUENCE</scope>
    <source>
        <strain evidence="4">DSM 44596</strain>
    </source>
</reference>
<protein>
    <submittedName>
        <fullName evidence="4">Glycosyl transferase family 1</fullName>
    </submittedName>
</protein>
<comment type="caution">
    <text evidence="4">The sequence shown here is derived from an EMBL/GenBank/DDBJ whole genome shotgun (WGS) entry which is preliminary data.</text>
</comment>
<dbReference type="Pfam" id="PF00534">
    <property type="entry name" value="Glycos_transf_1"/>
    <property type="match status" value="1"/>
</dbReference>
<dbReference type="InterPro" id="IPR027054">
    <property type="entry name" value="ALG2"/>
</dbReference>
<name>A0A652YVB9_NOCGL</name>
<evidence type="ECO:0000259" key="3">
    <source>
        <dbReference type="Pfam" id="PF00534"/>
    </source>
</evidence>
<dbReference type="PANTHER" id="PTHR45918:SF1">
    <property type="entry name" value="ALPHA-1,3_1,6-MANNOSYLTRANSFERASE ALG2"/>
    <property type="match status" value="1"/>
</dbReference>
<dbReference type="GO" id="GO:0004378">
    <property type="term" value="F:GDP-Man:Man(1)GlcNAc(2)-PP-Dol alpha-1,3-mannosyltransferase activity"/>
    <property type="evidence" value="ECO:0007669"/>
    <property type="project" value="InterPro"/>
</dbReference>
<evidence type="ECO:0000256" key="1">
    <source>
        <dbReference type="ARBA" id="ARBA00022679"/>
    </source>
</evidence>
<feature type="compositionally biased region" description="Basic and acidic residues" evidence="2">
    <location>
        <begin position="120"/>
        <end position="134"/>
    </location>
</feature>
<dbReference type="Gene3D" id="3.40.50.2000">
    <property type="entry name" value="Glycogen Phosphorylase B"/>
    <property type="match status" value="1"/>
</dbReference>
<dbReference type="EMBL" id="VNIQ01000001">
    <property type="protein sequence ID" value="TYQ07642.1"/>
    <property type="molecule type" value="Genomic_DNA"/>
</dbReference>
<proteinExistence type="predicted"/>
<evidence type="ECO:0000313" key="4">
    <source>
        <dbReference type="EMBL" id="TYQ07642.1"/>
    </source>
</evidence>
<dbReference type="PANTHER" id="PTHR45918">
    <property type="entry name" value="ALPHA-1,3/1,6-MANNOSYLTRANSFERASE ALG2"/>
    <property type="match status" value="1"/>
</dbReference>
<evidence type="ECO:0000256" key="2">
    <source>
        <dbReference type="SAM" id="MobiDB-lite"/>
    </source>
</evidence>
<feature type="region of interest" description="Disordered" evidence="2">
    <location>
        <begin position="105"/>
        <end position="134"/>
    </location>
</feature>
<dbReference type="SUPFAM" id="SSF53756">
    <property type="entry name" value="UDP-Glycosyltransferase/glycogen phosphorylase"/>
    <property type="match status" value="1"/>
</dbReference>
<keyword evidence="1 4" id="KW-0808">Transferase</keyword>
<dbReference type="InterPro" id="IPR001296">
    <property type="entry name" value="Glyco_trans_1"/>
</dbReference>
<sequence length="134" mass="14375">MPFEARARALLMPGVEDFGIVPVEAMSTGTPVIALDEGGALDTVIPGKSGVLVSPGDDAKVLSGLAEAMEAFNPKDFDAKVIRALAEGFSQKAFGERTIRVVLPHETTMLGRHPQTRLGEGLKREPTPRRRSHD</sequence>